<proteinExistence type="inferred from homology"/>
<evidence type="ECO:0000259" key="6">
    <source>
        <dbReference type="Pfam" id="PF18649"/>
    </source>
</evidence>
<keyword evidence="5" id="KW-0143">Chaperone</keyword>
<dbReference type="RefSeq" id="WP_319628500.1">
    <property type="nucleotide sequence ID" value="NZ_JAWXRB010000032.1"/>
</dbReference>
<protein>
    <recommendedName>
        <fullName evidence="2">Probable fimbrial chaperone EcpB</fullName>
    </recommendedName>
</protein>
<keyword evidence="4" id="KW-0732">Signal</keyword>
<keyword evidence="3" id="KW-1029">Fimbrium biogenesis</keyword>
<dbReference type="AlphaFoldDB" id="A0AAJ2S051"/>
<dbReference type="InterPro" id="IPR008962">
    <property type="entry name" value="PapD-like_sf"/>
</dbReference>
<gene>
    <name evidence="8" type="ORF">SIK69_06440</name>
    <name evidence="7" type="ORF">SIL20_10645</name>
</gene>
<dbReference type="Proteomes" id="UP001282336">
    <property type="component" value="Unassembled WGS sequence"/>
</dbReference>
<dbReference type="Pfam" id="PF18649">
    <property type="entry name" value="EcpB_C"/>
    <property type="match status" value="1"/>
</dbReference>
<evidence type="ECO:0000256" key="4">
    <source>
        <dbReference type="ARBA" id="ARBA00022729"/>
    </source>
</evidence>
<evidence type="ECO:0000256" key="3">
    <source>
        <dbReference type="ARBA" id="ARBA00022558"/>
    </source>
</evidence>
<sequence length="218" mass="23876">MTTLFISSQVMAMGISAPTAEINPATNKVSIAIDNPDTKSAHLITINVDKIDSPYTGKSLKRANDEVLYTPSKLLLSPGQKARIQFNYKGPKDDTERYYAIKWQDEAISSSDHPDSQKVTQVMAVAKISTILVAPPINPNYSAKYDSGKNGITNSGNVSFKAVAYGDCIKPSPETNNICQENSYVGPGREYVFKMVKISSKHSSLGFWQGNDFKTVNK</sequence>
<organism evidence="7 10">
    <name type="scientific">Scandinavium lactucae</name>
    <dbReference type="NCBI Taxonomy" id="3095028"/>
    <lineage>
        <taxon>Bacteria</taxon>
        <taxon>Pseudomonadati</taxon>
        <taxon>Pseudomonadota</taxon>
        <taxon>Gammaproteobacteria</taxon>
        <taxon>Enterobacterales</taxon>
        <taxon>Enterobacteriaceae</taxon>
        <taxon>Scandinavium</taxon>
    </lineage>
</organism>
<evidence type="ECO:0000256" key="5">
    <source>
        <dbReference type="ARBA" id="ARBA00023186"/>
    </source>
</evidence>
<keyword evidence="9" id="KW-1185">Reference proteome</keyword>
<feature type="domain" description="EcpB C-terminal" evidence="6">
    <location>
        <begin position="145"/>
        <end position="214"/>
    </location>
</feature>
<dbReference type="EMBL" id="JAWXRC010000025">
    <property type="protein sequence ID" value="MDX6031966.1"/>
    <property type="molecule type" value="Genomic_DNA"/>
</dbReference>
<dbReference type="InterPro" id="IPR013783">
    <property type="entry name" value="Ig-like_fold"/>
</dbReference>
<dbReference type="Gene3D" id="2.60.40.10">
    <property type="entry name" value="Immunoglobulins"/>
    <property type="match status" value="1"/>
</dbReference>
<evidence type="ECO:0000313" key="7">
    <source>
        <dbReference type="EMBL" id="MDX6031966.1"/>
    </source>
</evidence>
<reference evidence="7 9" key="1">
    <citation type="submission" date="2023-11" db="EMBL/GenBank/DDBJ databases">
        <title>Scandinavium wanjuensis sp. nov., isolated from lettuce South Korea.</title>
        <authorList>
            <person name="Park J."/>
            <person name="Park S."/>
            <person name="Oh K.K."/>
            <person name="Cho G.S."/>
            <person name="Franz C.M.A.P."/>
        </authorList>
    </citation>
    <scope>NUCLEOTIDE SEQUENCE</scope>
    <source>
        <strain evidence="7">V105_12</strain>
        <strain evidence="8 9">V105_6</strain>
    </source>
</reference>
<evidence type="ECO:0000256" key="2">
    <source>
        <dbReference type="ARBA" id="ARBA00014241"/>
    </source>
</evidence>
<dbReference type="SUPFAM" id="SSF49354">
    <property type="entry name" value="PapD-like"/>
    <property type="match status" value="1"/>
</dbReference>
<evidence type="ECO:0000313" key="9">
    <source>
        <dbReference type="Proteomes" id="UP001275664"/>
    </source>
</evidence>
<name>A0AAJ2S051_9ENTR</name>
<evidence type="ECO:0000313" key="8">
    <source>
        <dbReference type="EMBL" id="MDX6039836.1"/>
    </source>
</evidence>
<dbReference type="EMBL" id="JAWXRD010000005">
    <property type="protein sequence ID" value="MDX6039836.1"/>
    <property type="molecule type" value="Genomic_DNA"/>
</dbReference>
<evidence type="ECO:0000313" key="10">
    <source>
        <dbReference type="Proteomes" id="UP001282336"/>
    </source>
</evidence>
<comment type="caution">
    <text evidence="7">The sequence shown here is derived from an EMBL/GenBank/DDBJ whole genome shotgun (WGS) entry which is preliminary data.</text>
</comment>
<evidence type="ECO:0000256" key="1">
    <source>
        <dbReference type="ARBA" id="ARBA00009408"/>
    </source>
</evidence>
<comment type="similarity">
    <text evidence="1">Belongs to the EcpB/EcpE family.</text>
</comment>
<dbReference type="Proteomes" id="UP001275664">
    <property type="component" value="Unassembled WGS sequence"/>
</dbReference>
<accession>A0AAJ2S051</accession>
<dbReference type="InterPro" id="IPR040695">
    <property type="entry name" value="EcpB_C"/>
</dbReference>